<comment type="caution">
    <text evidence="2">The sequence shown here is derived from an EMBL/GenBank/DDBJ whole genome shotgun (WGS) entry which is preliminary data.</text>
</comment>
<proteinExistence type="predicted"/>
<keyword evidence="3" id="KW-1185">Reference proteome</keyword>
<feature type="compositionally biased region" description="Basic and acidic residues" evidence="1">
    <location>
        <begin position="29"/>
        <end position="40"/>
    </location>
</feature>
<sequence length="151" mass="17499">MRKMYSVRMFLQTCKPPNASIKQKRKITGGKESDRNKQQNESKSQVLPEKMKEIYQEKNEEQRKHHFGGSLCKRGKAAPFSYRPPFSSLNMIPGRQSVWASVSPRRRKQRGGKTTTLSQFRFRLDCIRALIHLFMFQCVQDTDVSALASKS</sequence>
<evidence type="ECO:0000256" key="1">
    <source>
        <dbReference type="SAM" id="MobiDB-lite"/>
    </source>
</evidence>
<dbReference type="EMBL" id="BMAO01002622">
    <property type="protein sequence ID" value="GFQ82061.1"/>
    <property type="molecule type" value="Genomic_DNA"/>
</dbReference>
<organism evidence="2 3">
    <name type="scientific">Trichonephila clavata</name>
    <name type="common">Joro spider</name>
    <name type="synonym">Nephila clavata</name>
    <dbReference type="NCBI Taxonomy" id="2740835"/>
    <lineage>
        <taxon>Eukaryota</taxon>
        <taxon>Metazoa</taxon>
        <taxon>Ecdysozoa</taxon>
        <taxon>Arthropoda</taxon>
        <taxon>Chelicerata</taxon>
        <taxon>Arachnida</taxon>
        <taxon>Araneae</taxon>
        <taxon>Araneomorphae</taxon>
        <taxon>Entelegynae</taxon>
        <taxon>Araneoidea</taxon>
        <taxon>Nephilidae</taxon>
        <taxon>Trichonephila</taxon>
    </lineage>
</organism>
<gene>
    <name evidence="2" type="ORF">TNCT_28071</name>
</gene>
<feature type="region of interest" description="Disordered" evidence="1">
    <location>
        <begin position="17"/>
        <end position="51"/>
    </location>
</feature>
<protein>
    <submittedName>
        <fullName evidence="2">Uncharacterized protein</fullName>
    </submittedName>
</protein>
<name>A0A8X6FK81_TRICU</name>
<dbReference type="AlphaFoldDB" id="A0A8X6FK81"/>
<accession>A0A8X6FK81</accession>
<evidence type="ECO:0000313" key="2">
    <source>
        <dbReference type="EMBL" id="GFQ82061.1"/>
    </source>
</evidence>
<evidence type="ECO:0000313" key="3">
    <source>
        <dbReference type="Proteomes" id="UP000887116"/>
    </source>
</evidence>
<dbReference type="Proteomes" id="UP000887116">
    <property type="component" value="Unassembled WGS sequence"/>
</dbReference>
<reference evidence="2" key="1">
    <citation type="submission" date="2020-07" db="EMBL/GenBank/DDBJ databases">
        <title>Multicomponent nature underlies the extraordinary mechanical properties of spider dragline silk.</title>
        <authorList>
            <person name="Kono N."/>
            <person name="Nakamura H."/>
            <person name="Mori M."/>
            <person name="Yoshida Y."/>
            <person name="Ohtoshi R."/>
            <person name="Malay A.D."/>
            <person name="Moran D.A.P."/>
            <person name="Tomita M."/>
            <person name="Numata K."/>
            <person name="Arakawa K."/>
        </authorList>
    </citation>
    <scope>NUCLEOTIDE SEQUENCE</scope>
</reference>